<dbReference type="EMBL" id="JACDXX010000003">
    <property type="protein sequence ID" value="MCB5409184.1"/>
    <property type="molecule type" value="Genomic_DNA"/>
</dbReference>
<dbReference type="Proteomes" id="UP001198571">
    <property type="component" value="Unassembled WGS sequence"/>
</dbReference>
<evidence type="ECO:0000256" key="1">
    <source>
        <dbReference type="SAM" id="MobiDB-lite"/>
    </source>
</evidence>
<evidence type="ECO:0000313" key="3">
    <source>
        <dbReference type="EMBL" id="MCB5409184.1"/>
    </source>
</evidence>
<keyword evidence="2" id="KW-0472">Membrane</keyword>
<gene>
    <name evidence="3" type="ORF">H0485_04070</name>
</gene>
<keyword evidence="4" id="KW-1185">Reference proteome</keyword>
<reference evidence="3 4" key="1">
    <citation type="submission" date="2020-07" db="EMBL/GenBank/DDBJ databases">
        <title>Pseudogemmobacter sp. nov., isolated from poultry manure in Taiwan.</title>
        <authorList>
            <person name="Lin S.-Y."/>
            <person name="Tang Y.-S."/>
            <person name="Young C.-C."/>
        </authorList>
    </citation>
    <scope>NUCLEOTIDE SEQUENCE [LARGE SCALE GENOMIC DNA]</scope>
    <source>
        <strain evidence="3 4">CC-YST710</strain>
    </source>
</reference>
<organism evidence="3 4">
    <name type="scientific">Pseudogemmobacter faecipullorum</name>
    <dbReference type="NCBI Taxonomy" id="2755041"/>
    <lineage>
        <taxon>Bacteria</taxon>
        <taxon>Pseudomonadati</taxon>
        <taxon>Pseudomonadota</taxon>
        <taxon>Alphaproteobacteria</taxon>
        <taxon>Rhodobacterales</taxon>
        <taxon>Paracoccaceae</taxon>
        <taxon>Pseudogemmobacter</taxon>
    </lineage>
</organism>
<evidence type="ECO:0000313" key="4">
    <source>
        <dbReference type="Proteomes" id="UP001198571"/>
    </source>
</evidence>
<dbReference type="RefSeq" id="WP_226934089.1">
    <property type="nucleotide sequence ID" value="NZ_JACDXX010000003.1"/>
</dbReference>
<keyword evidence="2" id="KW-0812">Transmembrane</keyword>
<name>A0ABS8CIG0_9RHOB</name>
<protein>
    <submittedName>
        <fullName evidence="3">Uncharacterized protein</fullName>
    </submittedName>
</protein>
<feature type="region of interest" description="Disordered" evidence="1">
    <location>
        <begin position="1"/>
        <end position="34"/>
    </location>
</feature>
<proteinExistence type="predicted"/>
<feature type="transmembrane region" description="Helical" evidence="2">
    <location>
        <begin position="43"/>
        <end position="64"/>
    </location>
</feature>
<evidence type="ECO:0000256" key="2">
    <source>
        <dbReference type="SAM" id="Phobius"/>
    </source>
</evidence>
<accession>A0ABS8CIG0</accession>
<keyword evidence="2" id="KW-1133">Transmembrane helix</keyword>
<comment type="caution">
    <text evidence="3">The sequence shown here is derived from an EMBL/GenBank/DDBJ whole genome shotgun (WGS) entry which is preliminary data.</text>
</comment>
<sequence>MIFHGFDPGFARFPDRAETGPAGPELAEPGVDTALAPPEGRPWPLVLCALLWLSTAAGLAAWLWSGG</sequence>